<dbReference type="AlphaFoldDB" id="A0A0F8VX19"/>
<organism evidence="1">
    <name type="scientific">marine sediment metagenome</name>
    <dbReference type="NCBI Taxonomy" id="412755"/>
    <lineage>
        <taxon>unclassified sequences</taxon>
        <taxon>metagenomes</taxon>
        <taxon>ecological metagenomes</taxon>
    </lineage>
</organism>
<comment type="caution">
    <text evidence="1">The sequence shown here is derived from an EMBL/GenBank/DDBJ whole genome shotgun (WGS) entry which is preliminary data.</text>
</comment>
<evidence type="ECO:0000313" key="1">
    <source>
        <dbReference type="EMBL" id="KKK48923.1"/>
    </source>
</evidence>
<reference evidence="1" key="1">
    <citation type="journal article" date="2015" name="Nature">
        <title>Complex archaea that bridge the gap between prokaryotes and eukaryotes.</title>
        <authorList>
            <person name="Spang A."/>
            <person name="Saw J.H."/>
            <person name="Jorgensen S.L."/>
            <person name="Zaremba-Niedzwiedzka K."/>
            <person name="Martijn J."/>
            <person name="Lind A.E."/>
            <person name="van Eijk R."/>
            <person name="Schleper C."/>
            <person name="Guy L."/>
            <person name="Ettema T.J."/>
        </authorList>
    </citation>
    <scope>NUCLEOTIDE SEQUENCE</scope>
</reference>
<accession>A0A0F8VX19</accession>
<sequence>MWAKALKFLTNLAFKRIFMGFLTPRKKREPNQWRVCAVCSHEFRAFNGRQRVCKKLNCRRIDRARQYQAMLVQKKLEVKASFFDHEEQE</sequence>
<name>A0A0F8VX19_9ZZZZ</name>
<proteinExistence type="predicted"/>
<protein>
    <submittedName>
        <fullName evidence="1">Uncharacterized protein</fullName>
    </submittedName>
</protein>
<gene>
    <name evidence="1" type="ORF">LCGC14_3140250</name>
</gene>
<dbReference type="EMBL" id="LAZR01068821">
    <property type="protein sequence ID" value="KKK48923.1"/>
    <property type="molecule type" value="Genomic_DNA"/>
</dbReference>